<dbReference type="AlphaFoldDB" id="A0A927MQX6"/>
<dbReference type="InterPro" id="IPR029063">
    <property type="entry name" value="SAM-dependent_MTases_sf"/>
</dbReference>
<dbReference type="Gene3D" id="3.40.50.150">
    <property type="entry name" value="Vaccinia Virus protein VP39"/>
    <property type="match status" value="1"/>
</dbReference>
<dbReference type="InterPro" id="IPR050508">
    <property type="entry name" value="Methyltransf_Superfamily"/>
</dbReference>
<dbReference type="CDD" id="cd02440">
    <property type="entry name" value="AdoMet_MTases"/>
    <property type="match status" value="1"/>
</dbReference>
<dbReference type="InterPro" id="IPR013216">
    <property type="entry name" value="Methyltransf_11"/>
</dbReference>
<dbReference type="EMBL" id="JADBEM010000001">
    <property type="protein sequence ID" value="MBE1605241.1"/>
    <property type="molecule type" value="Genomic_DNA"/>
</dbReference>
<dbReference type="RefSeq" id="WP_192749611.1">
    <property type="nucleotide sequence ID" value="NZ_BAABJL010000133.1"/>
</dbReference>
<name>A0A927MQX6_9ACTN</name>
<dbReference type="SUPFAM" id="SSF53335">
    <property type="entry name" value="S-adenosyl-L-methionine-dependent methyltransferases"/>
    <property type="match status" value="1"/>
</dbReference>
<proteinExistence type="predicted"/>
<dbReference type="PANTHER" id="PTHR42912">
    <property type="entry name" value="METHYLTRANSFERASE"/>
    <property type="match status" value="1"/>
</dbReference>
<sequence>MASDARRARYDGLADWFDPTDQPPRSISAAQEELLSLLGPGPGPCLDLACGTGGFFDAIRASGRSVVGLDVSADQLRRAREREPKLVRADAAALPFSDGSFSAVVAAWMSTDVDDLGRVLAEVARVLCTGGVLALYGAHPCFNGPAVRTREDGTRVVHPGYREGRWFESSPWWGDGIRRRVGMRHVPLADLMNALIGAGLSVTRVLEPGSEPVPAALAVRAVRSP</sequence>
<reference evidence="2" key="1">
    <citation type="submission" date="2020-10" db="EMBL/GenBank/DDBJ databases">
        <title>Sequencing the genomes of 1000 actinobacteria strains.</title>
        <authorList>
            <person name="Klenk H.-P."/>
        </authorList>
    </citation>
    <scope>NUCLEOTIDE SEQUENCE</scope>
    <source>
        <strain evidence="2">DSM 45354</strain>
    </source>
</reference>
<accession>A0A927MQX6</accession>
<dbReference type="GO" id="GO:0032259">
    <property type="term" value="P:methylation"/>
    <property type="evidence" value="ECO:0007669"/>
    <property type="project" value="UniProtKB-KW"/>
</dbReference>
<comment type="caution">
    <text evidence="2">The sequence shown here is derived from an EMBL/GenBank/DDBJ whole genome shotgun (WGS) entry which is preliminary data.</text>
</comment>
<dbReference type="GO" id="GO:0008757">
    <property type="term" value="F:S-adenosylmethionine-dependent methyltransferase activity"/>
    <property type="evidence" value="ECO:0007669"/>
    <property type="project" value="InterPro"/>
</dbReference>
<dbReference type="Proteomes" id="UP000638648">
    <property type="component" value="Unassembled WGS sequence"/>
</dbReference>
<keyword evidence="2" id="KW-0489">Methyltransferase</keyword>
<keyword evidence="3" id="KW-1185">Reference proteome</keyword>
<evidence type="ECO:0000313" key="2">
    <source>
        <dbReference type="EMBL" id="MBE1605241.1"/>
    </source>
</evidence>
<gene>
    <name evidence="2" type="ORF">HEB94_002089</name>
</gene>
<dbReference type="Pfam" id="PF08241">
    <property type="entry name" value="Methyltransf_11"/>
    <property type="match status" value="1"/>
</dbReference>
<protein>
    <submittedName>
        <fullName evidence="2">SAM-dependent methyltransferase</fullName>
    </submittedName>
</protein>
<keyword evidence="2" id="KW-0808">Transferase</keyword>
<organism evidence="2 3">
    <name type="scientific">Actinopolymorpha pittospori</name>
    <dbReference type="NCBI Taxonomy" id="648752"/>
    <lineage>
        <taxon>Bacteria</taxon>
        <taxon>Bacillati</taxon>
        <taxon>Actinomycetota</taxon>
        <taxon>Actinomycetes</taxon>
        <taxon>Propionibacteriales</taxon>
        <taxon>Actinopolymorphaceae</taxon>
        <taxon>Actinopolymorpha</taxon>
    </lineage>
</organism>
<evidence type="ECO:0000313" key="3">
    <source>
        <dbReference type="Proteomes" id="UP000638648"/>
    </source>
</evidence>
<feature type="domain" description="Methyltransferase type 11" evidence="1">
    <location>
        <begin position="46"/>
        <end position="134"/>
    </location>
</feature>
<evidence type="ECO:0000259" key="1">
    <source>
        <dbReference type="Pfam" id="PF08241"/>
    </source>
</evidence>